<keyword evidence="3" id="KW-1185">Reference proteome</keyword>
<name>A0A2R6PZ34_9APHY</name>
<sequence length="148" mass="16768">MFLSSTLNIRKIAKILEDNPRVSLNLELRKRGKDVMSMKGARYFIGLFDEALAQNDWLENDIRRSLARYHGHSDPPDILRLQVDSYLGAVEGQYPQDVLKNTSPVFQGSPYELPKPSDNIRKRRRGAGGETGTTAGVLRRSKRIKAQN</sequence>
<reference evidence="2 3" key="1">
    <citation type="submission" date="2018-02" db="EMBL/GenBank/DDBJ databases">
        <title>Genome sequence of the basidiomycete white-rot fungus Phlebia centrifuga.</title>
        <authorList>
            <person name="Granchi Z."/>
            <person name="Peng M."/>
            <person name="de Vries R.P."/>
            <person name="Hilden K."/>
            <person name="Makela M.R."/>
            <person name="Grigoriev I."/>
            <person name="Riley R."/>
        </authorList>
    </citation>
    <scope>NUCLEOTIDE SEQUENCE [LARGE SCALE GENOMIC DNA]</scope>
    <source>
        <strain evidence="2 3">FBCC195</strain>
    </source>
</reference>
<gene>
    <name evidence="2" type="ORF">PHLCEN_2v4143</name>
</gene>
<evidence type="ECO:0000313" key="2">
    <source>
        <dbReference type="EMBL" id="PSR99330.1"/>
    </source>
</evidence>
<accession>A0A2R6PZ34</accession>
<comment type="caution">
    <text evidence="2">The sequence shown here is derived from an EMBL/GenBank/DDBJ whole genome shotgun (WGS) entry which is preliminary data.</text>
</comment>
<protein>
    <submittedName>
        <fullName evidence="2">Uncharacterized protein</fullName>
    </submittedName>
</protein>
<feature type="region of interest" description="Disordered" evidence="1">
    <location>
        <begin position="101"/>
        <end position="148"/>
    </location>
</feature>
<proteinExistence type="predicted"/>
<evidence type="ECO:0000313" key="3">
    <source>
        <dbReference type="Proteomes" id="UP000186601"/>
    </source>
</evidence>
<evidence type="ECO:0000256" key="1">
    <source>
        <dbReference type="SAM" id="MobiDB-lite"/>
    </source>
</evidence>
<organism evidence="2 3">
    <name type="scientific">Hermanssonia centrifuga</name>
    <dbReference type="NCBI Taxonomy" id="98765"/>
    <lineage>
        <taxon>Eukaryota</taxon>
        <taxon>Fungi</taxon>
        <taxon>Dikarya</taxon>
        <taxon>Basidiomycota</taxon>
        <taxon>Agaricomycotina</taxon>
        <taxon>Agaricomycetes</taxon>
        <taxon>Polyporales</taxon>
        <taxon>Meruliaceae</taxon>
        <taxon>Hermanssonia</taxon>
    </lineage>
</organism>
<dbReference type="Proteomes" id="UP000186601">
    <property type="component" value="Unassembled WGS sequence"/>
</dbReference>
<feature type="compositionally biased region" description="Basic residues" evidence="1">
    <location>
        <begin position="139"/>
        <end position="148"/>
    </location>
</feature>
<dbReference type="EMBL" id="MLYV02000420">
    <property type="protein sequence ID" value="PSR99330.1"/>
    <property type="molecule type" value="Genomic_DNA"/>
</dbReference>
<dbReference type="AlphaFoldDB" id="A0A2R6PZ34"/>